<feature type="region of interest" description="Disordered" evidence="1">
    <location>
        <begin position="232"/>
        <end position="310"/>
    </location>
</feature>
<feature type="compositionally biased region" description="Polar residues" evidence="1">
    <location>
        <begin position="240"/>
        <end position="252"/>
    </location>
</feature>
<feature type="compositionally biased region" description="Low complexity" evidence="1">
    <location>
        <begin position="676"/>
        <end position="685"/>
    </location>
</feature>
<comment type="caution">
    <text evidence="3">The sequence shown here is derived from an EMBL/GenBank/DDBJ whole genome shotgun (WGS) entry which is preliminary data.</text>
</comment>
<feature type="compositionally biased region" description="Basic and acidic residues" evidence="1">
    <location>
        <begin position="663"/>
        <end position="675"/>
    </location>
</feature>
<keyword evidence="2" id="KW-0812">Transmembrane</keyword>
<feature type="compositionally biased region" description="Polar residues" evidence="1">
    <location>
        <begin position="624"/>
        <end position="645"/>
    </location>
</feature>
<evidence type="ECO:0000256" key="2">
    <source>
        <dbReference type="SAM" id="Phobius"/>
    </source>
</evidence>
<feature type="region of interest" description="Disordered" evidence="1">
    <location>
        <begin position="355"/>
        <end position="697"/>
    </location>
</feature>
<gene>
    <name evidence="3" type="ORF">LSH36_149g03000</name>
</gene>
<name>A0AAD9NA28_9ANNE</name>
<keyword evidence="2" id="KW-1133">Transmembrane helix</keyword>
<accession>A0AAD9NA28</accession>
<keyword evidence="2" id="KW-0472">Membrane</keyword>
<organism evidence="3 4">
    <name type="scientific">Paralvinella palmiformis</name>
    <dbReference type="NCBI Taxonomy" id="53620"/>
    <lineage>
        <taxon>Eukaryota</taxon>
        <taxon>Metazoa</taxon>
        <taxon>Spiralia</taxon>
        <taxon>Lophotrochozoa</taxon>
        <taxon>Annelida</taxon>
        <taxon>Polychaeta</taxon>
        <taxon>Sedentaria</taxon>
        <taxon>Canalipalpata</taxon>
        <taxon>Terebellida</taxon>
        <taxon>Terebelliformia</taxon>
        <taxon>Alvinellidae</taxon>
        <taxon>Paralvinella</taxon>
    </lineage>
</organism>
<feature type="compositionally biased region" description="Basic and acidic residues" evidence="1">
    <location>
        <begin position="365"/>
        <end position="382"/>
    </location>
</feature>
<proteinExistence type="predicted"/>
<feature type="transmembrane region" description="Helical" evidence="2">
    <location>
        <begin position="75"/>
        <end position="95"/>
    </location>
</feature>
<keyword evidence="4" id="KW-1185">Reference proteome</keyword>
<feature type="compositionally biased region" description="Low complexity" evidence="1">
    <location>
        <begin position="553"/>
        <end position="575"/>
    </location>
</feature>
<dbReference type="Proteomes" id="UP001208570">
    <property type="component" value="Unassembled WGS sequence"/>
</dbReference>
<reference evidence="3" key="1">
    <citation type="journal article" date="2023" name="Mol. Biol. Evol.">
        <title>Third-Generation Sequencing Reveals the Adaptive Role of the Epigenome in Three Deep-Sea Polychaetes.</title>
        <authorList>
            <person name="Perez M."/>
            <person name="Aroh O."/>
            <person name="Sun Y."/>
            <person name="Lan Y."/>
            <person name="Juniper S.K."/>
            <person name="Young C.R."/>
            <person name="Angers B."/>
            <person name="Qian P.Y."/>
        </authorList>
    </citation>
    <scope>NUCLEOTIDE SEQUENCE</scope>
    <source>
        <strain evidence="3">P08H-3</strain>
    </source>
</reference>
<feature type="compositionally biased region" description="Polar residues" evidence="1">
    <location>
        <begin position="279"/>
        <end position="301"/>
    </location>
</feature>
<sequence>MADWDNDGAASQHTVHVTLKGLDNDTYRGTVVLRNLSLIFGIHPAIQRDDDLHHVANMSEPIPGSPGHPEDPTGASYYVIAVVLVYGMSIVMLIASHIKRKHQKLIEDRQIDKYLREFQVVREKSSRDSYKNLKRSIMAKLNMNTRNPTYKTLSHTILPMIAVGLPAISDEGIPDIDVIPGSGLRRGSLQASLFRHVHSSLNGSRPRRASDFDIHWRHLNGLQSHVFREGSVESNDSFHGRRSGSNSRSLPSTIEERASPSISNEMSTVIEISEDDSPQSKVTTDMTPTETTSANSRQSPRVTPIDRQQNERCYYKPISISKACRVYEIPRNTPTELMTPGGVHVALPGGAVFNYKKLSPKSSRSHKEEDDLKKDKGSDDRSNFLSVSDLSPRGIRHNEEDHSNVIGRRTAESPIMKRSPDRNDNNLLILDNNSKADMLPSPAGSPLPSPRRRILRLDDVQSLKEPQSSKSKLYERRMTKRTSTDGTVTSQSVGSRDHDMSVSLQEETSTDKIRSPSPRQQVVVSHGKSLHIDVPTGVHQIGGRLSPHSAALQDSGHSVSSRRSSWSSSDQSGQRTKNENGQKRSTFLVPPSDSPVTKLTPDSSEFCSETSSESEEVWSAMRQRVSSSQLETPTTDCEVSSSRPSYSDFEYRGTGSTPLLTPKESRKLDFSRDSRSASPAYSQSSDNEKHVHHVTSV</sequence>
<protein>
    <submittedName>
        <fullName evidence="3">Uncharacterized protein</fullName>
    </submittedName>
</protein>
<dbReference type="EMBL" id="JAODUP010000149">
    <property type="protein sequence ID" value="KAK2159639.1"/>
    <property type="molecule type" value="Genomic_DNA"/>
</dbReference>
<dbReference type="AlphaFoldDB" id="A0AAD9NA28"/>
<evidence type="ECO:0000313" key="4">
    <source>
        <dbReference type="Proteomes" id="UP001208570"/>
    </source>
</evidence>
<evidence type="ECO:0000313" key="3">
    <source>
        <dbReference type="EMBL" id="KAK2159639.1"/>
    </source>
</evidence>
<evidence type="ECO:0000256" key="1">
    <source>
        <dbReference type="SAM" id="MobiDB-lite"/>
    </source>
</evidence>
<feature type="compositionally biased region" description="Polar residues" evidence="1">
    <location>
        <begin position="484"/>
        <end position="494"/>
    </location>
</feature>